<dbReference type="Pfam" id="PF00903">
    <property type="entry name" value="Glyoxalase"/>
    <property type="match status" value="1"/>
</dbReference>
<evidence type="ECO:0000313" key="3">
    <source>
        <dbReference type="Proteomes" id="UP001597308"/>
    </source>
</evidence>
<evidence type="ECO:0000259" key="1">
    <source>
        <dbReference type="PROSITE" id="PS51819"/>
    </source>
</evidence>
<dbReference type="InterPro" id="IPR037523">
    <property type="entry name" value="VOC_core"/>
</dbReference>
<dbReference type="RefSeq" id="WP_378796994.1">
    <property type="nucleotide sequence ID" value="NZ_JBHUER010000002.1"/>
</dbReference>
<comment type="caution">
    <text evidence="2">The sequence shown here is derived from an EMBL/GenBank/DDBJ whole genome shotgun (WGS) entry which is preliminary data.</text>
</comment>
<evidence type="ECO:0000313" key="2">
    <source>
        <dbReference type="EMBL" id="MFD1702029.1"/>
    </source>
</evidence>
<keyword evidence="3" id="KW-1185">Reference proteome</keyword>
<proteinExistence type="predicted"/>
<feature type="domain" description="VOC" evidence="1">
    <location>
        <begin position="10"/>
        <end position="130"/>
    </location>
</feature>
<dbReference type="Gene3D" id="3.30.720.120">
    <property type="match status" value="1"/>
</dbReference>
<dbReference type="EMBL" id="JBHUER010000002">
    <property type="protein sequence ID" value="MFD1702029.1"/>
    <property type="molecule type" value="Genomic_DNA"/>
</dbReference>
<protein>
    <submittedName>
        <fullName evidence="2">VOC family protein</fullName>
    </submittedName>
</protein>
<dbReference type="PROSITE" id="PS51819">
    <property type="entry name" value="VOC"/>
    <property type="match status" value="1"/>
</dbReference>
<reference evidence="3" key="1">
    <citation type="journal article" date="2019" name="Int. J. Syst. Evol. Microbiol.">
        <title>The Global Catalogue of Microorganisms (GCM) 10K type strain sequencing project: providing services to taxonomists for standard genome sequencing and annotation.</title>
        <authorList>
            <consortium name="The Broad Institute Genomics Platform"/>
            <consortium name="The Broad Institute Genome Sequencing Center for Infectious Disease"/>
            <person name="Wu L."/>
            <person name="Ma J."/>
        </authorList>
    </citation>
    <scope>NUCLEOTIDE SEQUENCE [LARGE SCALE GENOMIC DNA]</scope>
    <source>
        <strain evidence="3">KCTC 23707</strain>
    </source>
</reference>
<dbReference type="PANTHER" id="PTHR34109">
    <property type="entry name" value="BNAUNNG04460D PROTEIN-RELATED"/>
    <property type="match status" value="1"/>
</dbReference>
<gene>
    <name evidence="2" type="ORF">ACFSCV_03335</name>
</gene>
<accession>A0ABW4K1P6</accession>
<dbReference type="PANTHER" id="PTHR34109:SF1">
    <property type="entry name" value="VOC DOMAIN-CONTAINING PROTEIN"/>
    <property type="match status" value="1"/>
</dbReference>
<dbReference type="InterPro" id="IPR004360">
    <property type="entry name" value="Glyas_Fos-R_dOase_dom"/>
</dbReference>
<dbReference type="Proteomes" id="UP001597308">
    <property type="component" value="Unassembled WGS sequence"/>
</dbReference>
<sequence>MTDPANASPPTVYPAFKFDDASAAIDWLERAFGFRRGLVVPGEDGAIAHAELSFGAGGVMLGSPRKASSDDPWADARFGLYVVVENVDAHYEAAKAAGARIVREVNDTEYGSREYSALDLEGNLWSFGSYRPGDAGV</sequence>
<name>A0ABW4K1P6_9HYPH</name>
<dbReference type="Gene3D" id="3.30.720.110">
    <property type="match status" value="1"/>
</dbReference>
<organism evidence="2 3">
    <name type="scientific">Methylopila henanensis</name>
    <dbReference type="NCBI Taxonomy" id="873516"/>
    <lineage>
        <taxon>Bacteria</taxon>
        <taxon>Pseudomonadati</taxon>
        <taxon>Pseudomonadota</taxon>
        <taxon>Alphaproteobacteria</taxon>
        <taxon>Hyphomicrobiales</taxon>
        <taxon>Methylopilaceae</taxon>
        <taxon>Methylopila</taxon>
    </lineage>
</organism>
<dbReference type="InterPro" id="IPR029068">
    <property type="entry name" value="Glyas_Bleomycin-R_OHBP_Dase"/>
</dbReference>
<dbReference type="SUPFAM" id="SSF54593">
    <property type="entry name" value="Glyoxalase/Bleomycin resistance protein/Dihydroxybiphenyl dioxygenase"/>
    <property type="match status" value="1"/>
</dbReference>